<gene>
    <name evidence="5" type="ORF">YK48G_26530</name>
</gene>
<dbReference type="NCBIfam" id="TIGR00350">
    <property type="entry name" value="lytR_cpsA_psr"/>
    <property type="match status" value="1"/>
</dbReference>
<dbReference type="RefSeq" id="WP_203631191.1">
    <property type="nucleotide sequence ID" value="NZ_BNJR01000021.1"/>
</dbReference>
<dbReference type="InterPro" id="IPR004474">
    <property type="entry name" value="LytR_CpsA_psr"/>
</dbReference>
<dbReference type="Pfam" id="PF03816">
    <property type="entry name" value="LytR_cpsA_psr"/>
    <property type="match status" value="1"/>
</dbReference>
<keyword evidence="6" id="KW-1185">Reference proteome</keyword>
<evidence type="ECO:0000256" key="2">
    <source>
        <dbReference type="SAM" id="MobiDB-lite"/>
    </source>
</evidence>
<feature type="region of interest" description="Disordered" evidence="2">
    <location>
        <begin position="1"/>
        <end position="26"/>
    </location>
</feature>
<reference evidence="5 6" key="1">
    <citation type="journal article" date="2021" name="Int. J. Syst. Evol. Microbiol.">
        <title>Lentilactobacillus fungorum sp. nov., isolated from spent mushroom substrates.</title>
        <authorList>
            <person name="Tohno M."/>
            <person name="Tanizawa Y."/>
            <person name="Kojima Y."/>
            <person name="Sakamoto M."/>
            <person name="Ohkuma M."/>
            <person name="Kobayashi H."/>
        </authorList>
    </citation>
    <scope>NUCLEOTIDE SEQUENCE [LARGE SCALE GENOMIC DNA]</scope>
    <source>
        <strain evidence="5 6">YK48G</strain>
    </source>
</reference>
<protein>
    <submittedName>
        <fullName evidence="5">LytR family transcriptional regulator</fullName>
    </submittedName>
</protein>
<feature type="compositionally biased region" description="Basic residues" evidence="2">
    <location>
        <begin position="17"/>
        <end position="26"/>
    </location>
</feature>
<comment type="caution">
    <text evidence="5">The sequence shown here is derived from an EMBL/GenBank/DDBJ whole genome shotgun (WGS) entry which is preliminary data.</text>
</comment>
<organism evidence="5 6">
    <name type="scientific">Lentilactobacillus fungorum</name>
    <dbReference type="NCBI Taxonomy" id="2201250"/>
    <lineage>
        <taxon>Bacteria</taxon>
        <taxon>Bacillati</taxon>
        <taxon>Bacillota</taxon>
        <taxon>Bacilli</taxon>
        <taxon>Lactobacillales</taxon>
        <taxon>Lactobacillaceae</taxon>
        <taxon>Lentilactobacillus</taxon>
    </lineage>
</organism>
<feature type="domain" description="Cell envelope-related transcriptional attenuator" evidence="4">
    <location>
        <begin position="108"/>
        <end position="251"/>
    </location>
</feature>
<evidence type="ECO:0000313" key="5">
    <source>
        <dbReference type="EMBL" id="GHP15228.1"/>
    </source>
</evidence>
<evidence type="ECO:0000256" key="1">
    <source>
        <dbReference type="ARBA" id="ARBA00006068"/>
    </source>
</evidence>
<accession>A0ABQ3W219</accession>
<keyword evidence="3" id="KW-0812">Transmembrane</keyword>
<keyword evidence="3" id="KW-1133">Transmembrane helix</keyword>
<dbReference type="EMBL" id="BNJR01000021">
    <property type="protein sequence ID" value="GHP15228.1"/>
    <property type="molecule type" value="Genomic_DNA"/>
</dbReference>
<dbReference type="Proteomes" id="UP000604765">
    <property type="component" value="Unassembled WGS sequence"/>
</dbReference>
<feature type="compositionally biased region" description="Low complexity" evidence="2">
    <location>
        <begin position="334"/>
        <end position="345"/>
    </location>
</feature>
<dbReference type="InterPro" id="IPR050922">
    <property type="entry name" value="LytR/CpsA/Psr_CW_biosynth"/>
</dbReference>
<feature type="transmembrane region" description="Helical" evidence="3">
    <location>
        <begin position="33"/>
        <end position="57"/>
    </location>
</feature>
<evidence type="ECO:0000313" key="6">
    <source>
        <dbReference type="Proteomes" id="UP000604765"/>
    </source>
</evidence>
<sequence length="371" mass="41086">MPSDNKKDFEPVYSRRADKKPHYKRGNKKKRRIIGWSVFLIFLLIVGSGLVWGYGAWKSAKKTFDQTYDSTHIQKARNVSSVIKQGKPLSILLLGTDTGALGRHDTGRTDTIIVATVNPKKQTIHLTSIARDTKVTVPGDTQAYEKINAAYTIGGPGTAVKTVQNLLDIPIDFYAIINMGGLETMVNAVGGVDVVPPLTFQYGHANVVKGKKIHLNGQQALDYARMRDDDPRGDYGRQARQRQIIKKLVMKGLNLTSLPRYKTILSSLKGNMKTDMTFDDMVAVRAKYGDATHHIKSQTLQGEDAMIDGLSYQVVPQNELLRVSNDIRSSLGLKKSSKLQNSQTQTDNSVATTDTQQTSSYDNNYNTGNGY</sequence>
<feature type="compositionally biased region" description="Polar residues" evidence="2">
    <location>
        <begin position="346"/>
        <end position="371"/>
    </location>
</feature>
<dbReference type="Gene3D" id="3.40.630.190">
    <property type="entry name" value="LCP protein"/>
    <property type="match status" value="1"/>
</dbReference>
<comment type="similarity">
    <text evidence="1">Belongs to the LytR/CpsA/Psr (LCP) family.</text>
</comment>
<dbReference type="PANTHER" id="PTHR33392">
    <property type="entry name" value="POLYISOPRENYL-TEICHOIC ACID--PEPTIDOGLYCAN TEICHOIC ACID TRANSFERASE TAGU"/>
    <property type="match status" value="1"/>
</dbReference>
<evidence type="ECO:0000259" key="4">
    <source>
        <dbReference type="Pfam" id="PF03816"/>
    </source>
</evidence>
<feature type="region of interest" description="Disordered" evidence="2">
    <location>
        <begin position="334"/>
        <end position="371"/>
    </location>
</feature>
<keyword evidence="3" id="KW-0472">Membrane</keyword>
<proteinExistence type="inferred from homology"/>
<name>A0ABQ3W219_9LACO</name>
<evidence type="ECO:0000256" key="3">
    <source>
        <dbReference type="SAM" id="Phobius"/>
    </source>
</evidence>
<dbReference type="PANTHER" id="PTHR33392:SF6">
    <property type="entry name" value="POLYISOPRENYL-TEICHOIC ACID--PEPTIDOGLYCAN TEICHOIC ACID TRANSFERASE TAGU"/>
    <property type="match status" value="1"/>
</dbReference>
<feature type="compositionally biased region" description="Basic and acidic residues" evidence="2">
    <location>
        <begin position="1"/>
        <end position="16"/>
    </location>
</feature>